<dbReference type="GO" id="GO:0003700">
    <property type="term" value="F:DNA-binding transcription factor activity"/>
    <property type="evidence" value="ECO:0007669"/>
    <property type="project" value="InterPro"/>
</dbReference>
<dbReference type="PROSITE" id="PS50039">
    <property type="entry name" value="FORK_HEAD_3"/>
    <property type="match status" value="1"/>
</dbReference>
<dbReference type="Proteomes" id="UP000014071">
    <property type="component" value="Unassembled WGS sequence"/>
</dbReference>
<accession>R9P568</accession>
<dbReference type="InterPro" id="IPR001766">
    <property type="entry name" value="Fork_head_dom"/>
</dbReference>
<dbReference type="OrthoDB" id="5954824at2759"/>
<keyword evidence="2" id="KW-0539">Nucleus</keyword>
<protein>
    <submittedName>
        <fullName evidence="4">Potential forkhead-like transcriptional regulator</fullName>
    </submittedName>
</protein>
<dbReference type="InterPro" id="IPR036388">
    <property type="entry name" value="WH-like_DNA-bd_sf"/>
</dbReference>
<evidence type="ECO:0000259" key="3">
    <source>
        <dbReference type="PROSITE" id="PS50039"/>
    </source>
</evidence>
<comment type="subcellular location">
    <subcellularLocation>
        <location evidence="2">Nucleus</location>
    </subcellularLocation>
</comment>
<dbReference type="GeneID" id="24109320"/>
<dbReference type="RefSeq" id="XP_012190041.1">
    <property type="nucleotide sequence ID" value="XM_012334651.1"/>
</dbReference>
<dbReference type="EMBL" id="DF238801">
    <property type="protein sequence ID" value="GAC96454.1"/>
    <property type="molecule type" value="Genomic_DNA"/>
</dbReference>
<dbReference type="SMART" id="SM00339">
    <property type="entry name" value="FH"/>
    <property type="match status" value="1"/>
</dbReference>
<evidence type="ECO:0000256" key="2">
    <source>
        <dbReference type="PROSITE-ProRule" id="PRU00089"/>
    </source>
</evidence>
<sequence length="205" mass="23839">MRFPPLSSEHEMSRPRELFWNIKQQSSERPESRPMTFLHVGNDPLTRVLSGSDSRSMSRLFRSQHFQAVWERLDSGSSETRPPHPYTELIKLCILKRREGKLTLNQLYRDLEEKFPFFATSQNGKGWRRIIRRSSIRMGSRAVQCYGILKRSRYRSFGRRSATLRGPCRSEECGRASPKPLRILPKIDSNRQTSVCASRVNAPTL</sequence>
<keyword evidence="5" id="KW-1185">Reference proteome</keyword>
<keyword evidence="1 2" id="KW-0238">DNA-binding</keyword>
<dbReference type="SUPFAM" id="SSF46785">
    <property type="entry name" value="Winged helix' DNA-binding domain"/>
    <property type="match status" value="1"/>
</dbReference>
<organism evidence="4 5">
    <name type="scientific">Pseudozyma hubeiensis (strain SY62)</name>
    <name type="common">Yeast</name>
    <dbReference type="NCBI Taxonomy" id="1305764"/>
    <lineage>
        <taxon>Eukaryota</taxon>
        <taxon>Fungi</taxon>
        <taxon>Dikarya</taxon>
        <taxon>Basidiomycota</taxon>
        <taxon>Ustilaginomycotina</taxon>
        <taxon>Ustilaginomycetes</taxon>
        <taxon>Ustilaginales</taxon>
        <taxon>Ustilaginaceae</taxon>
        <taxon>Pseudozyma</taxon>
    </lineage>
</organism>
<dbReference type="PRINTS" id="PR00053">
    <property type="entry name" value="FORKHEAD"/>
</dbReference>
<dbReference type="InterPro" id="IPR036390">
    <property type="entry name" value="WH_DNA-bd_sf"/>
</dbReference>
<dbReference type="GO" id="GO:0005634">
    <property type="term" value="C:nucleus"/>
    <property type="evidence" value="ECO:0007669"/>
    <property type="project" value="UniProtKB-SubCell"/>
</dbReference>
<gene>
    <name evidence="4" type="ORF">PHSY_004034</name>
</gene>
<dbReference type="HOGENOM" id="CLU_1338026_0_0_1"/>
<dbReference type="eggNOG" id="KOG2294">
    <property type="taxonomic scope" value="Eukaryota"/>
</dbReference>
<proteinExistence type="predicted"/>
<dbReference type="Pfam" id="PF00250">
    <property type="entry name" value="Forkhead"/>
    <property type="match status" value="1"/>
</dbReference>
<feature type="DNA-binding region" description="Fork-head" evidence="2">
    <location>
        <begin position="81"/>
        <end position="134"/>
    </location>
</feature>
<feature type="domain" description="Fork-head" evidence="3">
    <location>
        <begin position="81"/>
        <end position="134"/>
    </location>
</feature>
<dbReference type="STRING" id="1305764.R9P568"/>
<evidence type="ECO:0000256" key="1">
    <source>
        <dbReference type="ARBA" id="ARBA00023125"/>
    </source>
</evidence>
<dbReference type="AlphaFoldDB" id="R9P568"/>
<evidence type="ECO:0000313" key="4">
    <source>
        <dbReference type="EMBL" id="GAC96454.1"/>
    </source>
</evidence>
<evidence type="ECO:0000313" key="5">
    <source>
        <dbReference type="Proteomes" id="UP000014071"/>
    </source>
</evidence>
<name>R9P568_PSEHS</name>
<reference evidence="5" key="1">
    <citation type="journal article" date="2013" name="Genome Announc.">
        <title>Draft genome sequence of the basidiomycetous yeast-like fungus Pseudozyma hubeiensis SY62, which produces an abundant amount of the biosurfactant mannosylerythritol lipids.</title>
        <authorList>
            <person name="Konishi M."/>
            <person name="Hatada Y."/>
            <person name="Horiuchi J."/>
        </authorList>
    </citation>
    <scope>NUCLEOTIDE SEQUENCE [LARGE SCALE GENOMIC DNA]</scope>
    <source>
        <strain evidence="5">SY62</strain>
    </source>
</reference>
<dbReference type="GO" id="GO:0043565">
    <property type="term" value="F:sequence-specific DNA binding"/>
    <property type="evidence" value="ECO:0007669"/>
    <property type="project" value="InterPro"/>
</dbReference>
<dbReference type="Gene3D" id="1.10.10.10">
    <property type="entry name" value="Winged helix-like DNA-binding domain superfamily/Winged helix DNA-binding domain"/>
    <property type="match status" value="1"/>
</dbReference>